<feature type="signal peptide" evidence="2">
    <location>
        <begin position="1"/>
        <end position="26"/>
    </location>
</feature>
<gene>
    <name evidence="3" type="ordered locus">Caul_2156</name>
</gene>
<organism evidence="3">
    <name type="scientific">Caulobacter sp. (strain K31)</name>
    <dbReference type="NCBI Taxonomy" id="366602"/>
    <lineage>
        <taxon>Bacteria</taxon>
        <taxon>Pseudomonadati</taxon>
        <taxon>Pseudomonadota</taxon>
        <taxon>Alphaproteobacteria</taxon>
        <taxon>Caulobacterales</taxon>
        <taxon>Caulobacteraceae</taxon>
        <taxon>Caulobacter</taxon>
    </lineage>
</organism>
<dbReference type="KEGG" id="cak:Caul_2156"/>
<feature type="compositionally biased region" description="Polar residues" evidence="1">
    <location>
        <begin position="123"/>
        <end position="132"/>
    </location>
</feature>
<dbReference type="AlphaFoldDB" id="B0T7U6"/>
<name>B0T7U6_CAUSK</name>
<evidence type="ECO:0000313" key="3">
    <source>
        <dbReference type="EMBL" id="ABZ71284.1"/>
    </source>
</evidence>
<dbReference type="eggNOG" id="COG3134">
    <property type="taxonomic scope" value="Bacteria"/>
</dbReference>
<accession>B0T7U6</accession>
<dbReference type="HOGENOM" id="CLU_1292500_0_0_5"/>
<feature type="chain" id="PRO_5002756108" description="17 kDa surface antigen" evidence="2">
    <location>
        <begin position="27"/>
        <end position="211"/>
    </location>
</feature>
<dbReference type="OrthoDB" id="7204750at2"/>
<keyword evidence="2" id="KW-0732">Signal</keyword>
<sequence length="211" mass="21682" precursor="true">MMFKTVLGLTAAAALAGVLAPTIASAQAYGAYGNSGAYNGSGGSYNGNGYYYDPCRRSTTQRGTGGGLAGAGIGAAIGSGVSGHGARTEGAVLGGLLGAVIGSNIGKNSAACTPGATPPPPTYNQGAYNQPYDNLGQGYDDPDYSDSRYGDRRDGYTYESERSYSVTQDRGRADANGCTLAESPIYLPDGRTQKRFVRVCPDAQGHYQVVD</sequence>
<feature type="region of interest" description="Disordered" evidence="1">
    <location>
        <begin position="112"/>
        <end position="170"/>
    </location>
</feature>
<dbReference type="STRING" id="366602.Caul_2156"/>
<feature type="compositionally biased region" description="Basic and acidic residues" evidence="1">
    <location>
        <begin position="145"/>
        <end position="162"/>
    </location>
</feature>
<evidence type="ECO:0000256" key="2">
    <source>
        <dbReference type="SAM" id="SignalP"/>
    </source>
</evidence>
<proteinExistence type="predicted"/>
<evidence type="ECO:0008006" key="4">
    <source>
        <dbReference type="Google" id="ProtNLM"/>
    </source>
</evidence>
<reference evidence="3" key="1">
    <citation type="submission" date="2008-01" db="EMBL/GenBank/DDBJ databases">
        <title>Complete sequence of chromosome of Caulobacter sp. K31.</title>
        <authorList>
            <consortium name="US DOE Joint Genome Institute"/>
            <person name="Copeland A."/>
            <person name="Lucas S."/>
            <person name="Lapidus A."/>
            <person name="Barry K."/>
            <person name="Glavina del Rio T."/>
            <person name="Dalin E."/>
            <person name="Tice H."/>
            <person name="Pitluck S."/>
            <person name="Bruce D."/>
            <person name="Goodwin L."/>
            <person name="Thompson L.S."/>
            <person name="Brettin T."/>
            <person name="Detter J.C."/>
            <person name="Han C."/>
            <person name="Schmutz J."/>
            <person name="Larimer F."/>
            <person name="Land M."/>
            <person name="Hauser L."/>
            <person name="Kyrpides N."/>
            <person name="Kim E."/>
            <person name="Stephens C."/>
            <person name="Richardson P."/>
        </authorList>
    </citation>
    <scope>NUCLEOTIDE SEQUENCE [LARGE SCALE GENOMIC DNA]</scope>
    <source>
        <strain evidence="3">K31</strain>
    </source>
</reference>
<evidence type="ECO:0000256" key="1">
    <source>
        <dbReference type="SAM" id="MobiDB-lite"/>
    </source>
</evidence>
<protein>
    <recommendedName>
        <fullName evidence="4">17 kDa surface antigen</fullName>
    </recommendedName>
</protein>
<dbReference type="EMBL" id="CP000927">
    <property type="protein sequence ID" value="ABZ71284.1"/>
    <property type="molecule type" value="Genomic_DNA"/>
</dbReference>